<accession>A0A420Y3S1</accession>
<keyword evidence="3" id="KW-0560">Oxidoreductase</keyword>
<comment type="cofactor">
    <cofactor evidence="1">
        <name>FMN</name>
        <dbReference type="ChEBI" id="CHEBI:58210"/>
    </cofactor>
</comment>
<evidence type="ECO:0000256" key="3">
    <source>
        <dbReference type="ARBA" id="ARBA00023002"/>
    </source>
</evidence>
<dbReference type="GO" id="GO:0003959">
    <property type="term" value="F:NADPH dehydrogenase activity"/>
    <property type="evidence" value="ECO:0007669"/>
    <property type="project" value="TreeGrafter"/>
</dbReference>
<feature type="domain" description="NADH:flavin oxidoreductase/NADH oxidase N-terminal" evidence="4">
    <location>
        <begin position="18"/>
        <end position="385"/>
    </location>
</feature>
<dbReference type="AlphaFoldDB" id="A0A420Y3S1"/>
<evidence type="ECO:0000313" key="6">
    <source>
        <dbReference type="Proteomes" id="UP000275385"/>
    </source>
</evidence>
<evidence type="ECO:0000313" key="5">
    <source>
        <dbReference type="EMBL" id="RKU42536.1"/>
    </source>
</evidence>
<comment type="caution">
    <text evidence="5">The sequence shown here is derived from an EMBL/GenBank/DDBJ whole genome shotgun (WGS) entry which is preliminary data.</text>
</comment>
<sequence length="410" mass="44714">MPTAVTSGPFTALKDSALFTPLKIGKIGLEHRIVQAPLTRMRAVKDASGVHVPGDLLVEYYSQRATKGGLQLTEATDISRVASGYPGVPGVFTDSQLAGWKRVTDAVHGKGGSIICQLWYTGRASSSAMRGGLQPLSSSGIPMQGNYLDGTPCADDPPRPATVEEIHDLTKTWATAAKAAVEKAGFDGVEIHGANGYLLDQFLHDNVNVRDDEYGGNVEKRCRFPLEVIQAVCDAIGSDRVGIRLSPYNYFQDTKDSNPNEHWAYLCTTIAQLPESQRPAYVHMIEPRFDEVLTEEQKLAALAQYTSTNGETTETAPVQKVVNSLTPFRKILQGAGIQFIAAGGFDRDTAAQKVEEGTADAIVMGRYFISNPDLVERLKMGYPLNKYDRATFYGGNEVGYIDYPFYDGQK</sequence>
<dbReference type="PANTHER" id="PTHR22893:SF129">
    <property type="entry name" value="FLAVIN OXIDOREDUCTASE HXNT"/>
    <property type="match status" value="1"/>
</dbReference>
<organism evidence="5 6">
    <name type="scientific">Coniochaeta pulveracea</name>
    <dbReference type="NCBI Taxonomy" id="177199"/>
    <lineage>
        <taxon>Eukaryota</taxon>
        <taxon>Fungi</taxon>
        <taxon>Dikarya</taxon>
        <taxon>Ascomycota</taxon>
        <taxon>Pezizomycotina</taxon>
        <taxon>Sordariomycetes</taxon>
        <taxon>Sordariomycetidae</taxon>
        <taxon>Coniochaetales</taxon>
        <taxon>Coniochaetaceae</taxon>
        <taxon>Coniochaeta</taxon>
    </lineage>
</organism>
<dbReference type="GO" id="GO:0016628">
    <property type="term" value="F:oxidoreductase activity, acting on the CH-CH group of donors, NAD or NADP as acceptor"/>
    <property type="evidence" value="ECO:0007669"/>
    <property type="project" value="UniProtKB-ARBA"/>
</dbReference>
<dbReference type="OrthoDB" id="276546at2759"/>
<dbReference type="InterPro" id="IPR045247">
    <property type="entry name" value="Oye-like"/>
</dbReference>
<reference evidence="5 6" key="1">
    <citation type="submission" date="2018-08" db="EMBL/GenBank/DDBJ databases">
        <title>Draft genome of the lignicolous fungus Coniochaeta pulveracea.</title>
        <authorList>
            <person name="Borstlap C.J."/>
            <person name="De Witt R.N."/>
            <person name="Botha A."/>
            <person name="Volschenk H."/>
        </authorList>
    </citation>
    <scope>NUCLEOTIDE SEQUENCE [LARGE SCALE GENOMIC DNA]</scope>
    <source>
        <strain evidence="5 6">CAB683</strain>
    </source>
</reference>
<evidence type="ECO:0000259" key="4">
    <source>
        <dbReference type="Pfam" id="PF00724"/>
    </source>
</evidence>
<evidence type="ECO:0000256" key="1">
    <source>
        <dbReference type="ARBA" id="ARBA00001917"/>
    </source>
</evidence>
<comment type="similarity">
    <text evidence="2">Belongs to the NADH:flavin oxidoreductase/NADH oxidase family.</text>
</comment>
<dbReference type="GO" id="GO:0005829">
    <property type="term" value="C:cytosol"/>
    <property type="evidence" value="ECO:0007669"/>
    <property type="project" value="UniProtKB-ARBA"/>
</dbReference>
<dbReference type="Pfam" id="PF00724">
    <property type="entry name" value="Oxidored_FMN"/>
    <property type="match status" value="1"/>
</dbReference>
<dbReference type="PANTHER" id="PTHR22893">
    <property type="entry name" value="NADH OXIDOREDUCTASE-RELATED"/>
    <property type="match status" value="1"/>
</dbReference>
<dbReference type="SUPFAM" id="SSF51395">
    <property type="entry name" value="FMN-linked oxidoreductases"/>
    <property type="match status" value="1"/>
</dbReference>
<dbReference type="EMBL" id="QVQW01000055">
    <property type="protein sequence ID" value="RKU42536.1"/>
    <property type="molecule type" value="Genomic_DNA"/>
</dbReference>
<keyword evidence="6" id="KW-1185">Reference proteome</keyword>
<dbReference type="InterPro" id="IPR013785">
    <property type="entry name" value="Aldolase_TIM"/>
</dbReference>
<dbReference type="STRING" id="177199.A0A420Y3S1"/>
<dbReference type="Proteomes" id="UP000275385">
    <property type="component" value="Unassembled WGS sequence"/>
</dbReference>
<evidence type="ECO:0000256" key="2">
    <source>
        <dbReference type="ARBA" id="ARBA00005979"/>
    </source>
</evidence>
<name>A0A420Y3S1_9PEZI</name>
<dbReference type="GO" id="GO:0010181">
    <property type="term" value="F:FMN binding"/>
    <property type="evidence" value="ECO:0007669"/>
    <property type="project" value="InterPro"/>
</dbReference>
<dbReference type="Gene3D" id="3.20.20.70">
    <property type="entry name" value="Aldolase class I"/>
    <property type="match status" value="1"/>
</dbReference>
<protein>
    <recommendedName>
        <fullName evidence="4">NADH:flavin oxidoreductase/NADH oxidase N-terminal domain-containing protein</fullName>
    </recommendedName>
</protein>
<gene>
    <name evidence="5" type="ORF">DL546_005111</name>
</gene>
<dbReference type="FunFam" id="3.20.20.70:FF:000059">
    <property type="entry name" value="N-ethylmaleimide reductase, FMN-linked"/>
    <property type="match status" value="1"/>
</dbReference>
<proteinExistence type="inferred from homology"/>
<dbReference type="InterPro" id="IPR001155">
    <property type="entry name" value="OxRdtase_FMN_N"/>
</dbReference>
<dbReference type="CDD" id="cd02933">
    <property type="entry name" value="OYE_like_FMN"/>
    <property type="match status" value="1"/>
</dbReference>